<comment type="caution">
    <text evidence="2">The sequence shown here is derived from an EMBL/GenBank/DDBJ whole genome shotgun (WGS) entry which is preliminary data.</text>
</comment>
<evidence type="ECO:0000313" key="2">
    <source>
        <dbReference type="EMBL" id="MPD05010.1"/>
    </source>
</evidence>
<evidence type="ECO:0000313" key="3">
    <source>
        <dbReference type="Proteomes" id="UP000324222"/>
    </source>
</evidence>
<reference evidence="2 3" key="1">
    <citation type="submission" date="2019-05" db="EMBL/GenBank/DDBJ databases">
        <title>Another draft genome of Portunus trituberculatus and its Hox gene families provides insights of decapod evolution.</title>
        <authorList>
            <person name="Jeong J.-H."/>
            <person name="Song I."/>
            <person name="Kim S."/>
            <person name="Choi T."/>
            <person name="Kim D."/>
            <person name="Ryu S."/>
            <person name="Kim W."/>
        </authorList>
    </citation>
    <scope>NUCLEOTIDE SEQUENCE [LARGE SCALE GENOMIC DNA]</scope>
    <source>
        <tissue evidence="2">Muscle</tissue>
    </source>
</reference>
<feature type="compositionally biased region" description="Gly residues" evidence="1">
    <location>
        <begin position="37"/>
        <end position="49"/>
    </location>
</feature>
<dbReference type="Proteomes" id="UP000324222">
    <property type="component" value="Unassembled WGS sequence"/>
</dbReference>
<organism evidence="2 3">
    <name type="scientific">Portunus trituberculatus</name>
    <name type="common">Swimming crab</name>
    <name type="synonym">Neptunus trituberculatus</name>
    <dbReference type="NCBI Taxonomy" id="210409"/>
    <lineage>
        <taxon>Eukaryota</taxon>
        <taxon>Metazoa</taxon>
        <taxon>Ecdysozoa</taxon>
        <taxon>Arthropoda</taxon>
        <taxon>Crustacea</taxon>
        <taxon>Multicrustacea</taxon>
        <taxon>Malacostraca</taxon>
        <taxon>Eumalacostraca</taxon>
        <taxon>Eucarida</taxon>
        <taxon>Decapoda</taxon>
        <taxon>Pleocyemata</taxon>
        <taxon>Brachyura</taxon>
        <taxon>Eubrachyura</taxon>
        <taxon>Portunoidea</taxon>
        <taxon>Portunidae</taxon>
        <taxon>Portuninae</taxon>
        <taxon>Portunus</taxon>
    </lineage>
</organism>
<accession>A0A5B7KCY7</accession>
<proteinExistence type="predicted"/>
<sequence length="106" mass="11337">MRSSSGQEAPLVCLSCAPSSWPKEEHKSRWGKEKGGANRGYGDGGGGLPGVPRMRLRDTAHPLQPTQRCKKNRPLTAANNAVTALLFVLIGVPSKIRRTSGGQTKD</sequence>
<protein>
    <submittedName>
        <fullName evidence="2">Uncharacterized protein</fullName>
    </submittedName>
</protein>
<dbReference type="AlphaFoldDB" id="A0A5B7KCY7"/>
<feature type="compositionally biased region" description="Basic and acidic residues" evidence="1">
    <location>
        <begin position="22"/>
        <end position="36"/>
    </location>
</feature>
<evidence type="ECO:0000256" key="1">
    <source>
        <dbReference type="SAM" id="MobiDB-lite"/>
    </source>
</evidence>
<dbReference type="EMBL" id="VSRR010143931">
    <property type="protein sequence ID" value="MPD05010.1"/>
    <property type="molecule type" value="Genomic_DNA"/>
</dbReference>
<gene>
    <name evidence="2" type="ORF">E2C01_100728</name>
</gene>
<feature type="region of interest" description="Disordered" evidence="1">
    <location>
        <begin position="18"/>
        <end position="55"/>
    </location>
</feature>
<keyword evidence="3" id="KW-1185">Reference proteome</keyword>
<name>A0A5B7KCY7_PORTR</name>